<protein>
    <submittedName>
        <fullName evidence="1">Uncharacterized protein</fullName>
    </submittedName>
</protein>
<accession>A0ABM9WTG7</accession>
<evidence type="ECO:0000313" key="1">
    <source>
        <dbReference type="EMBL" id="EDN56647.1"/>
    </source>
</evidence>
<dbReference type="Proteomes" id="UP000242664">
    <property type="component" value="Unassembled WGS sequence"/>
</dbReference>
<name>A0ABM9WTG7_VIBAE</name>
<keyword evidence="2" id="KW-1185">Reference proteome</keyword>
<evidence type="ECO:0000313" key="2">
    <source>
        <dbReference type="Proteomes" id="UP000242664"/>
    </source>
</evidence>
<organism evidence="1 2">
    <name type="scientific">Vibrio antiquarius (strain Ex25)</name>
    <dbReference type="NCBI Taxonomy" id="150340"/>
    <lineage>
        <taxon>Bacteria</taxon>
        <taxon>Pseudomonadati</taxon>
        <taxon>Pseudomonadota</taxon>
        <taxon>Gammaproteobacteria</taxon>
        <taxon>Vibrionales</taxon>
        <taxon>Vibrionaceae</taxon>
        <taxon>Vibrio</taxon>
        <taxon>Vibrio diabolicus subgroup</taxon>
    </lineage>
</organism>
<proteinExistence type="predicted"/>
<reference evidence="2" key="1">
    <citation type="submission" date="2006-10" db="EMBL/GenBank/DDBJ databases">
        <authorList>
            <person name="Heidelberg J."/>
            <person name="Sebastian Y."/>
        </authorList>
    </citation>
    <scope>NUCLEOTIDE SEQUENCE [LARGE SCALE GENOMIC DNA]</scope>
    <source>
        <strain evidence="2">EX25</strain>
    </source>
</reference>
<gene>
    <name evidence="1" type="ORF">VEx25_0315</name>
</gene>
<dbReference type="EMBL" id="DS267830">
    <property type="protein sequence ID" value="EDN56647.1"/>
    <property type="molecule type" value="Genomic_DNA"/>
</dbReference>
<sequence>MKTKLPCLLCHCRTLVNAPLFTEKLSQCVAITTTQKYVKYWAKMERGKY</sequence>